<reference evidence="2 3" key="1">
    <citation type="submission" date="2021-02" db="EMBL/GenBank/DDBJ databases">
        <title>Cotonvirus japonicus, which uses Golgi apparatus of host cells for its virion factory, phylogenetically links tailed tupanvirus and icosahedral mimivirus.</title>
        <authorList>
            <person name="Takahashi H."/>
            <person name="Fukaya S."/>
            <person name="Song C."/>
            <person name="Murata K."/>
            <person name="Takemura M."/>
        </authorList>
    </citation>
    <scope>NUCLEOTIDE SEQUENCE [LARGE SCALE GENOMIC DNA]</scope>
</reference>
<organism evidence="2 3">
    <name type="scientific">Cotonvirus japonicus</name>
    <dbReference type="NCBI Taxonomy" id="2811091"/>
    <lineage>
        <taxon>Viruses</taxon>
        <taxon>Varidnaviria</taxon>
        <taxon>Bamfordvirae</taxon>
        <taxon>Nucleocytoviricota</taxon>
        <taxon>Megaviricetes</taxon>
        <taxon>Imitervirales</taxon>
        <taxon>Mimiviridae</taxon>
        <taxon>Megamimivirinae</taxon>
        <taxon>Cotonvirus</taxon>
        <taxon>Cotonvirus japonicum</taxon>
    </lineage>
</organism>
<keyword evidence="3" id="KW-1185">Reference proteome</keyword>
<protein>
    <submittedName>
        <fullName evidence="2">Uncharacterized protein</fullName>
    </submittedName>
</protein>
<proteinExistence type="predicted"/>
<sequence>MSKYAKKLGSDQNYIRPKKTYQESLSMDEISEKLQGYEIVDNIQDIPLNTHIRYFIEQDGIRLFRTGGFLYNKKNADKYVILNNGKNTWSVQIEGTTFYRKLTHQEEIENLHELYGKKLQEKDKIIIKLKKQLNLISPKFGSKKSSNSSSSKSLSSKSLSKKYGSK</sequence>
<dbReference type="EMBL" id="AP024483">
    <property type="protein sequence ID" value="BCS82946.1"/>
    <property type="molecule type" value="Genomic_DNA"/>
</dbReference>
<name>A0ABM7NS62_9VIRU</name>
<feature type="compositionally biased region" description="Low complexity" evidence="1">
    <location>
        <begin position="139"/>
        <end position="158"/>
    </location>
</feature>
<dbReference type="Proteomes" id="UP001321479">
    <property type="component" value="Segment"/>
</dbReference>
<feature type="region of interest" description="Disordered" evidence="1">
    <location>
        <begin position="139"/>
        <end position="166"/>
    </location>
</feature>
<dbReference type="GeneID" id="80558151"/>
<evidence type="ECO:0000313" key="2">
    <source>
        <dbReference type="EMBL" id="BCS82946.1"/>
    </source>
</evidence>
<accession>A0ABM7NS62</accession>
<dbReference type="RefSeq" id="YP_010841554.1">
    <property type="nucleotide sequence ID" value="NC_079139.1"/>
</dbReference>
<evidence type="ECO:0000313" key="3">
    <source>
        <dbReference type="Proteomes" id="UP001321479"/>
    </source>
</evidence>
<evidence type="ECO:0000256" key="1">
    <source>
        <dbReference type="SAM" id="MobiDB-lite"/>
    </source>
</evidence>